<sequence>MYCFSTMEEFSRLRESVRQKLGQLLDNGVEPLFVAVNEAVNNAILHGNKQDKTKKVYLTITSSPNEIKVIIRDEGRGFKPVKQQETEENDLRESGRGLAIIGVCVDRYYFTVQPSEIVLIKNVTLSPARGKEKAVRRGRLANAHQYQYYQ</sequence>
<keyword evidence="1" id="KW-0418">Kinase</keyword>
<dbReference type="Pfam" id="PF13581">
    <property type="entry name" value="HATPase_c_2"/>
    <property type="match status" value="1"/>
</dbReference>
<dbReference type="CDD" id="cd16936">
    <property type="entry name" value="HATPase_RsbW-like"/>
    <property type="match status" value="1"/>
</dbReference>
<reference evidence="3" key="1">
    <citation type="submission" date="2016-08" db="EMBL/GenBank/DDBJ databases">
        <authorList>
            <person name="Seilhamer J.J."/>
        </authorList>
    </citation>
    <scope>NUCLEOTIDE SEQUENCE</scope>
    <source>
        <strain evidence="3">86</strain>
    </source>
</reference>
<keyword evidence="1" id="KW-0808">Transferase</keyword>
<dbReference type="PANTHER" id="PTHR35526">
    <property type="entry name" value="ANTI-SIGMA-F FACTOR RSBW-RELATED"/>
    <property type="match status" value="1"/>
</dbReference>
<dbReference type="InterPro" id="IPR003594">
    <property type="entry name" value="HATPase_dom"/>
</dbReference>
<organism evidence="3">
    <name type="scientific">uncultured Sporomusa sp</name>
    <dbReference type="NCBI Taxonomy" id="307249"/>
    <lineage>
        <taxon>Bacteria</taxon>
        <taxon>Bacillati</taxon>
        <taxon>Bacillota</taxon>
        <taxon>Negativicutes</taxon>
        <taxon>Selenomonadales</taxon>
        <taxon>Sporomusaceae</taxon>
        <taxon>Sporomusa</taxon>
        <taxon>environmental samples</taxon>
    </lineage>
</organism>
<dbReference type="PANTHER" id="PTHR35526:SF3">
    <property type="entry name" value="ANTI-SIGMA-F FACTOR RSBW"/>
    <property type="match status" value="1"/>
</dbReference>
<dbReference type="SUPFAM" id="SSF55874">
    <property type="entry name" value="ATPase domain of HSP90 chaperone/DNA topoisomerase II/histidine kinase"/>
    <property type="match status" value="1"/>
</dbReference>
<dbReference type="EMBL" id="FMJE01000004">
    <property type="protein sequence ID" value="SCM81526.1"/>
    <property type="molecule type" value="Genomic_DNA"/>
</dbReference>
<evidence type="ECO:0000259" key="2">
    <source>
        <dbReference type="Pfam" id="PF13581"/>
    </source>
</evidence>
<accession>A0A212LVH9</accession>
<evidence type="ECO:0000313" key="3">
    <source>
        <dbReference type="EMBL" id="SCM81526.1"/>
    </source>
</evidence>
<dbReference type="Gene3D" id="3.30.565.10">
    <property type="entry name" value="Histidine kinase-like ATPase, C-terminal domain"/>
    <property type="match status" value="1"/>
</dbReference>
<feature type="domain" description="Histidine kinase/HSP90-like ATPase" evidence="2">
    <location>
        <begin position="31"/>
        <end position="110"/>
    </location>
</feature>
<gene>
    <name evidence="3" type="ORF">KL86SPO_40010</name>
</gene>
<keyword evidence="1" id="KW-0723">Serine/threonine-protein kinase</keyword>
<evidence type="ECO:0000256" key="1">
    <source>
        <dbReference type="ARBA" id="ARBA00022527"/>
    </source>
</evidence>
<protein>
    <submittedName>
        <fullName evidence="3">Anti-sigma regulatory factor</fullName>
    </submittedName>
</protein>
<dbReference type="InterPro" id="IPR036890">
    <property type="entry name" value="HATPase_C_sf"/>
</dbReference>
<dbReference type="GO" id="GO:0004674">
    <property type="term" value="F:protein serine/threonine kinase activity"/>
    <property type="evidence" value="ECO:0007669"/>
    <property type="project" value="UniProtKB-KW"/>
</dbReference>
<dbReference type="RefSeq" id="WP_083945378.1">
    <property type="nucleotide sequence ID" value="NZ_LT608335.1"/>
</dbReference>
<name>A0A212LVH9_9FIRM</name>
<dbReference type="InterPro" id="IPR050267">
    <property type="entry name" value="Anti-sigma-factor_SerPK"/>
</dbReference>
<dbReference type="AlphaFoldDB" id="A0A212LVH9"/>
<proteinExistence type="predicted"/>